<feature type="domain" description="3H" evidence="1">
    <location>
        <begin position="25"/>
        <end position="119"/>
    </location>
</feature>
<dbReference type="AlphaFoldDB" id="T1D1Q9"/>
<proteinExistence type="predicted"/>
<reference evidence="2" key="1">
    <citation type="submission" date="2013-08" db="EMBL/GenBank/DDBJ databases">
        <authorList>
            <person name="Mendez C."/>
            <person name="Richter M."/>
            <person name="Ferrer M."/>
            <person name="Sanchez J."/>
        </authorList>
    </citation>
    <scope>NUCLEOTIDE SEQUENCE</scope>
</reference>
<dbReference type="InterPro" id="IPR004173">
    <property type="entry name" value="3H_domain"/>
</dbReference>
<dbReference type="InterPro" id="IPR035922">
    <property type="entry name" value="3H_dom_sf"/>
</dbReference>
<organism evidence="2">
    <name type="scientific">mine drainage metagenome</name>
    <dbReference type="NCBI Taxonomy" id="410659"/>
    <lineage>
        <taxon>unclassified sequences</taxon>
        <taxon>metagenomes</taxon>
        <taxon>ecological metagenomes</taxon>
    </lineage>
</organism>
<dbReference type="EMBL" id="AUZX01002491">
    <property type="protein sequence ID" value="EQD76355.1"/>
    <property type="molecule type" value="Genomic_DNA"/>
</dbReference>
<gene>
    <name evidence="2" type="ORF">B1A_03387</name>
</gene>
<dbReference type="Pfam" id="PF02829">
    <property type="entry name" value="3H"/>
    <property type="match status" value="1"/>
</dbReference>
<protein>
    <submittedName>
        <fullName evidence="2">3H domain protein</fullName>
    </submittedName>
</protein>
<name>T1D1Q9_9ZZZZ</name>
<dbReference type="PANTHER" id="PTHR40068">
    <property type="entry name" value="TRANSCRIPTION REPRESSOR NIAR-RELATED"/>
    <property type="match status" value="1"/>
</dbReference>
<dbReference type="GO" id="GO:0036094">
    <property type="term" value="F:small molecule binding"/>
    <property type="evidence" value="ECO:0007669"/>
    <property type="project" value="InterPro"/>
</dbReference>
<reference evidence="2" key="2">
    <citation type="journal article" date="2014" name="ISME J.">
        <title>Microbial stratification in low pH oxic and suboxic macroscopic growths along an acid mine drainage.</title>
        <authorList>
            <person name="Mendez-Garcia C."/>
            <person name="Mesa V."/>
            <person name="Sprenger R.R."/>
            <person name="Richter M."/>
            <person name="Diez M.S."/>
            <person name="Solano J."/>
            <person name="Bargiela R."/>
            <person name="Golyshina O.V."/>
            <person name="Manteca A."/>
            <person name="Ramos J.L."/>
            <person name="Gallego J.R."/>
            <person name="Llorente I."/>
            <person name="Martins Dos Santos V.A."/>
            <person name="Jensen O.N."/>
            <person name="Pelaez A.I."/>
            <person name="Sanchez J."/>
            <person name="Ferrer M."/>
        </authorList>
    </citation>
    <scope>NUCLEOTIDE SEQUENCE</scope>
</reference>
<dbReference type="Gene3D" id="3.30.1340.20">
    <property type="entry name" value="3H domain"/>
    <property type="match status" value="1"/>
</dbReference>
<evidence type="ECO:0000259" key="1">
    <source>
        <dbReference type="Pfam" id="PF02829"/>
    </source>
</evidence>
<sequence length="122" mass="13701">MRLTRQWRGYRLARASTGVRDAFGVRHAPESADLELSTLVDLGITVIDVVVYHPIYGELRGGLDLRSRRDVTHFIERVREERAPLLSVLTYGAHVHTVEATDHETLSAGRAALRELGILDED</sequence>
<evidence type="ECO:0000313" key="2">
    <source>
        <dbReference type="EMBL" id="EQD76355.1"/>
    </source>
</evidence>
<comment type="caution">
    <text evidence="2">The sequence shown here is derived from an EMBL/GenBank/DDBJ whole genome shotgun (WGS) entry which is preliminary data.</text>
</comment>
<dbReference type="PANTHER" id="PTHR40068:SF1">
    <property type="entry name" value="TRANSCRIPTION REPRESSOR NIAR-RELATED"/>
    <property type="match status" value="1"/>
</dbReference>
<dbReference type="InterPro" id="IPR026043">
    <property type="entry name" value="NadR"/>
</dbReference>
<accession>T1D1Q9</accession>
<dbReference type="SUPFAM" id="SSF75500">
    <property type="entry name" value="Putative transcriptional regulator TM1602, C-terminal domain"/>
    <property type="match status" value="1"/>
</dbReference>